<dbReference type="InterPro" id="IPR036113">
    <property type="entry name" value="Asp/Glu-ADT_sf_sub_c"/>
</dbReference>
<reference evidence="3" key="2">
    <citation type="journal article" date="2023" name="IMA Fungus">
        <title>Comparative genomic study of the Penicillium genus elucidates a diverse pangenome and 15 lateral gene transfer events.</title>
        <authorList>
            <person name="Petersen C."/>
            <person name="Sorensen T."/>
            <person name="Nielsen M.R."/>
            <person name="Sondergaard T.E."/>
            <person name="Sorensen J.L."/>
            <person name="Fitzpatrick D.A."/>
            <person name="Frisvad J.C."/>
            <person name="Nielsen K.L."/>
        </authorList>
    </citation>
    <scope>NUCLEOTIDE SEQUENCE</scope>
    <source>
        <strain evidence="3">IBT 19713</strain>
    </source>
</reference>
<dbReference type="OrthoDB" id="5522061at2759"/>
<dbReference type="GO" id="GO:0032543">
    <property type="term" value="P:mitochondrial translation"/>
    <property type="evidence" value="ECO:0007669"/>
    <property type="project" value="TreeGrafter"/>
</dbReference>
<dbReference type="InterPro" id="IPR003837">
    <property type="entry name" value="GatC"/>
</dbReference>
<evidence type="ECO:0000259" key="2">
    <source>
        <dbReference type="Pfam" id="PF20978"/>
    </source>
</evidence>
<evidence type="ECO:0000313" key="4">
    <source>
        <dbReference type="Proteomes" id="UP001150941"/>
    </source>
</evidence>
<organism evidence="3 4">
    <name type="scientific">Penicillium chermesinum</name>
    <dbReference type="NCBI Taxonomy" id="63820"/>
    <lineage>
        <taxon>Eukaryota</taxon>
        <taxon>Fungi</taxon>
        <taxon>Dikarya</taxon>
        <taxon>Ascomycota</taxon>
        <taxon>Pezizomycotina</taxon>
        <taxon>Eurotiomycetes</taxon>
        <taxon>Eurotiomycetidae</taxon>
        <taxon>Eurotiales</taxon>
        <taxon>Aspergillaceae</taxon>
        <taxon>Penicillium</taxon>
    </lineage>
</organism>
<dbReference type="Pfam" id="PF20978">
    <property type="entry name" value="Gta3"/>
    <property type="match status" value="1"/>
</dbReference>
<dbReference type="Proteomes" id="UP001150941">
    <property type="component" value="Unassembled WGS sequence"/>
</dbReference>
<dbReference type="SUPFAM" id="SSF141000">
    <property type="entry name" value="Glu-tRNAGln amidotransferase C subunit"/>
    <property type="match status" value="1"/>
</dbReference>
<dbReference type="InterPro" id="IPR049545">
    <property type="entry name" value="Gta3_dom"/>
</dbReference>
<feature type="compositionally biased region" description="Basic and acidic residues" evidence="1">
    <location>
        <begin position="149"/>
        <end position="159"/>
    </location>
</feature>
<dbReference type="GeneID" id="83203861"/>
<proteinExistence type="predicted"/>
<keyword evidence="4" id="KW-1185">Reference proteome</keyword>
<name>A0A9W9TKC4_9EURO</name>
<accession>A0A9W9TKC4</accession>
<dbReference type="GO" id="GO:0005739">
    <property type="term" value="C:mitochondrion"/>
    <property type="evidence" value="ECO:0007669"/>
    <property type="project" value="TreeGrafter"/>
</dbReference>
<protein>
    <recommendedName>
        <fullName evidence="2">Glutamyl-tRNA amidotransferase complex subunit Gta3 domain-containing protein</fullName>
    </recommendedName>
</protein>
<feature type="region of interest" description="Disordered" evidence="1">
    <location>
        <begin position="145"/>
        <end position="167"/>
    </location>
</feature>
<sequence>MASLRAAYEVTRPLRQPGCLRGYSTKEPVDINSILAKPTWSVRSLLPTKSSASSTPSITTKQLRHLLRLSALPQPSNAEEEQSMLQTLESQIHFVKEIQQVDTDGVEPLRSIRDETPDAVKETTIGLDQLREALAMERVSGRRKRIHRVQGEKNIRPDGETWDGNALGSASKTKGRYFVVEAVANGSS</sequence>
<evidence type="ECO:0000256" key="1">
    <source>
        <dbReference type="SAM" id="MobiDB-lite"/>
    </source>
</evidence>
<dbReference type="PANTHER" id="PTHR15004:SF0">
    <property type="entry name" value="GLUTAMYL-TRNA(GLN) AMIDOTRANSFERASE SUBUNIT C, MITOCHONDRIAL"/>
    <property type="match status" value="1"/>
</dbReference>
<dbReference type="EMBL" id="JAPQKS010000005">
    <property type="protein sequence ID" value="KAJ5226037.1"/>
    <property type="molecule type" value="Genomic_DNA"/>
</dbReference>
<reference evidence="3" key="1">
    <citation type="submission" date="2022-11" db="EMBL/GenBank/DDBJ databases">
        <authorList>
            <person name="Petersen C."/>
        </authorList>
    </citation>
    <scope>NUCLEOTIDE SEQUENCE</scope>
    <source>
        <strain evidence="3">IBT 19713</strain>
    </source>
</reference>
<feature type="domain" description="Glutamyl-tRNA amidotransferase complex subunit Gta3" evidence="2">
    <location>
        <begin position="53"/>
        <end position="109"/>
    </location>
</feature>
<comment type="caution">
    <text evidence="3">The sequence shown here is derived from an EMBL/GenBank/DDBJ whole genome shotgun (WGS) entry which is preliminary data.</text>
</comment>
<evidence type="ECO:0000313" key="3">
    <source>
        <dbReference type="EMBL" id="KAJ5226037.1"/>
    </source>
</evidence>
<dbReference type="GO" id="GO:0070681">
    <property type="term" value="P:glutaminyl-tRNAGln biosynthesis via transamidation"/>
    <property type="evidence" value="ECO:0007669"/>
    <property type="project" value="TreeGrafter"/>
</dbReference>
<dbReference type="RefSeq" id="XP_058329448.1">
    <property type="nucleotide sequence ID" value="XM_058476558.1"/>
</dbReference>
<dbReference type="GO" id="GO:0006450">
    <property type="term" value="P:regulation of translational fidelity"/>
    <property type="evidence" value="ECO:0007669"/>
    <property type="project" value="InterPro"/>
</dbReference>
<gene>
    <name evidence="3" type="ORF">N7468_007262</name>
</gene>
<dbReference type="GO" id="GO:0030956">
    <property type="term" value="C:glutamyl-tRNA(Gln) amidotransferase complex"/>
    <property type="evidence" value="ECO:0007669"/>
    <property type="project" value="TreeGrafter"/>
</dbReference>
<dbReference type="AlphaFoldDB" id="A0A9W9TKC4"/>
<dbReference type="PANTHER" id="PTHR15004">
    <property type="entry name" value="GLUTAMYL-TRNA(GLN) AMIDOTRANSFERASE SUBUNIT C, MITOCHONDRIAL"/>
    <property type="match status" value="1"/>
</dbReference>